<dbReference type="OrthoDB" id="886693at2"/>
<comment type="caution">
    <text evidence="1">The sequence shown here is derived from an EMBL/GenBank/DDBJ whole genome shotgun (WGS) entry which is preliminary data.</text>
</comment>
<keyword evidence="2" id="KW-1185">Reference proteome</keyword>
<sequence>MRSKPYQILEPYRIFLNEEKLRTTFQELQSFLGIVFDQSEVERLFNNAEEDQVSFKTYLFYKKPSLIFKDWTITGIVDEYEPETLFLKSNGGFSKQKRFDNFFANR</sequence>
<protein>
    <submittedName>
        <fullName evidence="1">Uncharacterized protein</fullName>
    </submittedName>
</protein>
<dbReference type="EMBL" id="PGFA01000001">
    <property type="protein sequence ID" value="PJJ60629.1"/>
    <property type="molecule type" value="Genomic_DNA"/>
</dbReference>
<evidence type="ECO:0000313" key="1">
    <source>
        <dbReference type="EMBL" id="PJJ60629.1"/>
    </source>
</evidence>
<reference evidence="1 2" key="1">
    <citation type="submission" date="2017-11" db="EMBL/GenBank/DDBJ databases">
        <title>Genomic Encyclopedia of Archaeal and Bacterial Type Strains, Phase II (KMG-II): From Individual Species to Whole Genera.</title>
        <authorList>
            <person name="Goeker M."/>
        </authorList>
    </citation>
    <scope>NUCLEOTIDE SEQUENCE [LARGE SCALE GENOMIC DNA]</scope>
    <source>
        <strain evidence="1 2">DSM 11115</strain>
    </source>
</reference>
<gene>
    <name evidence="1" type="ORF">CLV45_2058</name>
</gene>
<name>A0A2M9BRP6_9BACT</name>
<proteinExistence type="predicted"/>
<organism evidence="1 2">
    <name type="scientific">Hymenobacter chitinivorans DSM 11115</name>
    <dbReference type="NCBI Taxonomy" id="1121954"/>
    <lineage>
        <taxon>Bacteria</taxon>
        <taxon>Pseudomonadati</taxon>
        <taxon>Bacteroidota</taxon>
        <taxon>Cytophagia</taxon>
        <taxon>Cytophagales</taxon>
        <taxon>Hymenobacteraceae</taxon>
        <taxon>Hymenobacter</taxon>
    </lineage>
</organism>
<dbReference type="Proteomes" id="UP000228535">
    <property type="component" value="Unassembled WGS sequence"/>
</dbReference>
<dbReference type="AlphaFoldDB" id="A0A2M9BRP6"/>
<accession>A0A2M9BRP6</accession>
<dbReference type="RefSeq" id="WP_100336267.1">
    <property type="nucleotide sequence ID" value="NZ_PGFA01000001.1"/>
</dbReference>
<evidence type="ECO:0000313" key="2">
    <source>
        <dbReference type="Proteomes" id="UP000228535"/>
    </source>
</evidence>